<protein>
    <submittedName>
        <fullName evidence="2">Uncharacterized protein</fullName>
    </submittedName>
</protein>
<keyword evidence="3" id="KW-1185">Reference proteome</keyword>
<comment type="caution">
    <text evidence="2">The sequence shown here is derived from an EMBL/GenBank/DDBJ whole genome shotgun (WGS) entry which is preliminary data.</text>
</comment>
<proteinExistence type="predicted"/>
<evidence type="ECO:0000313" key="2">
    <source>
        <dbReference type="EMBL" id="PWW46801.1"/>
    </source>
</evidence>
<gene>
    <name evidence="2" type="ORF">DFR36_10376</name>
</gene>
<dbReference type="GO" id="GO:0030244">
    <property type="term" value="P:cellulose biosynthetic process"/>
    <property type="evidence" value="ECO:0007669"/>
    <property type="project" value="InterPro"/>
</dbReference>
<dbReference type="InterPro" id="IPR022798">
    <property type="entry name" value="BcsD_bac"/>
</dbReference>
<organism evidence="2 3">
    <name type="scientific">Melaminivora alkalimesophila</name>
    <dbReference type="NCBI Taxonomy" id="1165852"/>
    <lineage>
        <taxon>Bacteria</taxon>
        <taxon>Pseudomonadati</taxon>
        <taxon>Pseudomonadota</taxon>
        <taxon>Betaproteobacteria</taxon>
        <taxon>Burkholderiales</taxon>
        <taxon>Comamonadaceae</taxon>
        <taxon>Melaminivora</taxon>
    </lineage>
</organism>
<feature type="region of interest" description="Disordered" evidence="1">
    <location>
        <begin position="1"/>
        <end position="22"/>
    </location>
</feature>
<evidence type="ECO:0000313" key="3">
    <source>
        <dbReference type="Proteomes" id="UP000246483"/>
    </source>
</evidence>
<evidence type="ECO:0000256" key="1">
    <source>
        <dbReference type="SAM" id="MobiDB-lite"/>
    </source>
</evidence>
<name>A0A317RCB2_9BURK</name>
<accession>A0A317RCB2</accession>
<dbReference type="Pfam" id="PF03500">
    <property type="entry name" value="Cellsynth_D"/>
    <property type="match status" value="1"/>
</dbReference>
<dbReference type="Proteomes" id="UP000246483">
    <property type="component" value="Unassembled WGS sequence"/>
</dbReference>
<dbReference type="EMBL" id="QGUB01000003">
    <property type="protein sequence ID" value="PWW46801.1"/>
    <property type="molecule type" value="Genomic_DNA"/>
</dbReference>
<reference evidence="2 3" key="1">
    <citation type="submission" date="2018-05" db="EMBL/GenBank/DDBJ databases">
        <title>Genomic Encyclopedia of Type Strains, Phase IV (KMG-IV): sequencing the most valuable type-strain genomes for metagenomic binning, comparative biology and taxonomic classification.</title>
        <authorList>
            <person name="Goeker M."/>
        </authorList>
    </citation>
    <scope>NUCLEOTIDE SEQUENCE [LARGE SCALE GENOMIC DNA]</scope>
    <source>
        <strain evidence="2 3">DSM 26006</strain>
    </source>
</reference>
<sequence>MARIGSRFAAQHDLGPQESVPALQNAMNRVWESIDWGDSDA</sequence>
<dbReference type="AlphaFoldDB" id="A0A317RCB2"/>